<feature type="compositionally biased region" description="Acidic residues" evidence="9">
    <location>
        <begin position="204"/>
        <end position="215"/>
    </location>
</feature>
<dbReference type="PANTHER" id="PTHR33911:SF1">
    <property type="entry name" value="RRNA-PROCESSING PROTEIN EFG1"/>
    <property type="match status" value="1"/>
</dbReference>
<evidence type="ECO:0000256" key="7">
    <source>
        <dbReference type="ARBA" id="ARBA00023242"/>
    </source>
</evidence>
<dbReference type="GO" id="GO:0000462">
    <property type="term" value="P:maturation of SSU-rRNA from tricistronic rRNA transcript (SSU-rRNA, 5.8S rRNA, LSU-rRNA)"/>
    <property type="evidence" value="ECO:0007669"/>
    <property type="project" value="TreeGrafter"/>
</dbReference>
<sequence>MAKSEYEQSSYKAPPYDTRKRRKPRKPVDEELPKSLSACKKQLRSITRLLGKDKGLPSTKRIELERRAKALTLLQGQLTNSKVDKANATRYHGVKFIERKKVLRKLAQEEKKHADLQDLLVNLNYTTYYPDEIKYISLYPVDPLKTPADVVEKREAIRLAIKDAMERNDLPKDPREVSTEDRMAIRRNNRTLLRTVSKAHGQEIDESASESDNENEASAPNLNEIKNDEDDEFFA</sequence>
<organism evidence="10 11">
    <name type="scientific">Coemansia spiralis</name>
    <dbReference type="NCBI Taxonomy" id="417178"/>
    <lineage>
        <taxon>Eukaryota</taxon>
        <taxon>Fungi</taxon>
        <taxon>Fungi incertae sedis</taxon>
        <taxon>Zoopagomycota</taxon>
        <taxon>Kickxellomycotina</taxon>
        <taxon>Kickxellomycetes</taxon>
        <taxon>Kickxellales</taxon>
        <taxon>Kickxellaceae</taxon>
        <taxon>Coemansia</taxon>
    </lineage>
</organism>
<reference evidence="10" key="1">
    <citation type="submission" date="2022-07" db="EMBL/GenBank/DDBJ databases">
        <title>Phylogenomic reconstructions and comparative analyses of Kickxellomycotina fungi.</title>
        <authorList>
            <person name="Reynolds N.K."/>
            <person name="Stajich J.E."/>
            <person name="Barry K."/>
            <person name="Grigoriev I.V."/>
            <person name="Crous P."/>
            <person name="Smith M.E."/>
        </authorList>
    </citation>
    <scope>NUCLEOTIDE SEQUENCE</scope>
    <source>
        <strain evidence="10">NRRL 3115</strain>
    </source>
</reference>
<dbReference type="Proteomes" id="UP001151518">
    <property type="component" value="Unassembled WGS sequence"/>
</dbReference>
<protein>
    <recommendedName>
        <fullName evidence="3">rRNA-processing protein EFG1</fullName>
    </recommendedName>
    <alternativeName>
        <fullName evidence="4">rRNA-processing protein efg1</fullName>
    </alternativeName>
</protein>
<dbReference type="PANTHER" id="PTHR33911">
    <property type="entry name" value="RRNA-PROCESSING PROTEIN EFG1"/>
    <property type="match status" value="1"/>
</dbReference>
<comment type="similarity">
    <text evidence="2">Belongs to the EFG1 family.</text>
</comment>
<keyword evidence="7" id="KW-0539">Nucleus</keyword>
<evidence type="ECO:0000256" key="8">
    <source>
        <dbReference type="SAM" id="Coils"/>
    </source>
</evidence>
<evidence type="ECO:0000313" key="11">
    <source>
        <dbReference type="Proteomes" id="UP001151518"/>
    </source>
</evidence>
<dbReference type="InterPro" id="IPR019310">
    <property type="entry name" value="Efg1"/>
</dbReference>
<feature type="coiled-coil region" evidence="8">
    <location>
        <begin position="99"/>
        <end position="126"/>
    </location>
</feature>
<evidence type="ECO:0000256" key="2">
    <source>
        <dbReference type="ARBA" id="ARBA00006916"/>
    </source>
</evidence>
<evidence type="ECO:0000256" key="5">
    <source>
        <dbReference type="ARBA" id="ARBA00022552"/>
    </source>
</evidence>
<evidence type="ECO:0000256" key="9">
    <source>
        <dbReference type="SAM" id="MobiDB-lite"/>
    </source>
</evidence>
<evidence type="ECO:0000313" key="10">
    <source>
        <dbReference type="EMBL" id="KAJ2675698.1"/>
    </source>
</evidence>
<dbReference type="AlphaFoldDB" id="A0A9W8KW36"/>
<evidence type="ECO:0000256" key="1">
    <source>
        <dbReference type="ARBA" id="ARBA00004604"/>
    </source>
</evidence>
<keyword evidence="6 8" id="KW-0175">Coiled coil</keyword>
<feature type="region of interest" description="Disordered" evidence="9">
    <location>
        <begin position="1"/>
        <end position="34"/>
    </location>
</feature>
<feature type="region of interest" description="Disordered" evidence="9">
    <location>
        <begin position="194"/>
        <end position="235"/>
    </location>
</feature>
<evidence type="ECO:0000256" key="4">
    <source>
        <dbReference type="ARBA" id="ARBA00019827"/>
    </source>
</evidence>
<proteinExistence type="inferred from homology"/>
<dbReference type="Pfam" id="PF10153">
    <property type="entry name" value="Efg1"/>
    <property type="match status" value="1"/>
</dbReference>
<comment type="caution">
    <text evidence="10">The sequence shown here is derived from an EMBL/GenBank/DDBJ whole genome shotgun (WGS) entry which is preliminary data.</text>
</comment>
<keyword evidence="5" id="KW-0698">rRNA processing</keyword>
<dbReference type="GO" id="GO:0030688">
    <property type="term" value="C:preribosome, small subunit precursor"/>
    <property type="evidence" value="ECO:0007669"/>
    <property type="project" value="TreeGrafter"/>
</dbReference>
<dbReference type="OrthoDB" id="47732at2759"/>
<evidence type="ECO:0000256" key="3">
    <source>
        <dbReference type="ARBA" id="ARBA00018689"/>
    </source>
</evidence>
<dbReference type="InterPro" id="IPR050786">
    <property type="entry name" value="EFG1_rRNA-proc"/>
</dbReference>
<evidence type="ECO:0000256" key="6">
    <source>
        <dbReference type="ARBA" id="ARBA00023054"/>
    </source>
</evidence>
<name>A0A9W8KW36_9FUNG</name>
<dbReference type="EMBL" id="JANBTW010000046">
    <property type="protein sequence ID" value="KAJ2675698.1"/>
    <property type="molecule type" value="Genomic_DNA"/>
</dbReference>
<comment type="subcellular location">
    <subcellularLocation>
        <location evidence="1">Nucleus</location>
        <location evidence="1">Nucleolus</location>
    </subcellularLocation>
</comment>
<gene>
    <name evidence="10" type="primary">EFG1</name>
    <name evidence="10" type="ORF">GGI25_003896</name>
</gene>
<accession>A0A9W8KW36</accession>
<dbReference type="GO" id="GO:0005730">
    <property type="term" value="C:nucleolus"/>
    <property type="evidence" value="ECO:0007669"/>
    <property type="project" value="UniProtKB-SubCell"/>
</dbReference>